<comment type="caution">
    <text evidence="1">The sequence shown here is derived from an EMBL/GenBank/DDBJ whole genome shotgun (WGS) entry which is preliminary data.</text>
</comment>
<dbReference type="OrthoDB" id="10337665at2759"/>
<dbReference type="VEuPathDB" id="AmoebaDB:FDP41_013340"/>
<proteinExistence type="predicted"/>
<organism evidence="1 2">
    <name type="scientific">Naegleria fowleri</name>
    <name type="common">Brain eating amoeba</name>
    <dbReference type="NCBI Taxonomy" id="5763"/>
    <lineage>
        <taxon>Eukaryota</taxon>
        <taxon>Discoba</taxon>
        <taxon>Heterolobosea</taxon>
        <taxon>Tetramitia</taxon>
        <taxon>Eutetramitia</taxon>
        <taxon>Vahlkampfiidae</taxon>
        <taxon>Naegleria</taxon>
    </lineage>
</organism>
<protein>
    <submittedName>
        <fullName evidence="1">Uncharacterized protein</fullName>
    </submittedName>
</protein>
<dbReference type="AlphaFoldDB" id="A0A6A5BTN3"/>
<name>A0A6A5BTN3_NAEFO</name>
<accession>A0A6A5BTN3</accession>
<sequence>MFVDDRRRVFSLFPCFTDFWDVMNFHHVPGGNHLVVQIDTGSLPFQKDAVNNGSTTTVRNFQIICCSVVKTIKQENNGHSLSFETSYEPVFQHFDFSIPVRS</sequence>
<gene>
    <name evidence="1" type="ORF">FDP41_013340</name>
</gene>
<evidence type="ECO:0000313" key="2">
    <source>
        <dbReference type="Proteomes" id="UP000444721"/>
    </source>
</evidence>
<dbReference type="GeneID" id="68120555"/>
<dbReference type="EMBL" id="VFQX01000018">
    <property type="protein sequence ID" value="KAF0980557.1"/>
    <property type="molecule type" value="Genomic_DNA"/>
</dbReference>
<keyword evidence="2" id="KW-1185">Reference proteome</keyword>
<dbReference type="Proteomes" id="UP000444721">
    <property type="component" value="Unassembled WGS sequence"/>
</dbReference>
<evidence type="ECO:0000313" key="1">
    <source>
        <dbReference type="EMBL" id="KAF0980557.1"/>
    </source>
</evidence>
<dbReference type="RefSeq" id="XP_044565270.1">
    <property type="nucleotide sequence ID" value="XM_044703960.1"/>
</dbReference>
<reference evidence="1 2" key="1">
    <citation type="journal article" date="2019" name="Sci. Rep.">
        <title>Nanopore sequencing improves the draft genome of the human pathogenic amoeba Naegleria fowleri.</title>
        <authorList>
            <person name="Liechti N."/>
            <person name="Schurch N."/>
            <person name="Bruggmann R."/>
            <person name="Wittwer M."/>
        </authorList>
    </citation>
    <scope>NUCLEOTIDE SEQUENCE [LARGE SCALE GENOMIC DNA]</scope>
    <source>
        <strain evidence="1 2">ATCC 30894</strain>
    </source>
</reference>